<organism evidence="16 17">
    <name type="scientific">Eublepharis macularius</name>
    <name type="common">Leopard gecko</name>
    <name type="synonym">Cyrtodactylus macularius</name>
    <dbReference type="NCBI Taxonomy" id="481883"/>
    <lineage>
        <taxon>Eukaryota</taxon>
        <taxon>Metazoa</taxon>
        <taxon>Chordata</taxon>
        <taxon>Craniata</taxon>
        <taxon>Vertebrata</taxon>
        <taxon>Euteleostomi</taxon>
        <taxon>Lepidosauria</taxon>
        <taxon>Squamata</taxon>
        <taxon>Bifurcata</taxon>
        <taxon>Gekkota</taxon>
        <taxon>Eublepharidae</taxon>
        <taxon>Eublepharinae</taxon>
        <taxon>Eublepharis</taxon>
    </lineage>
</organism>
<keyword evidence="3" id="KW-0444">Lipid biosynthesis</keyword>
<evidence type="ECO:0000256" key="3">
    <source>
        <dbReference type="ARBA" id="ARBA00022516"/>
    </source>
</evidence>
<keyword evidence="4 13" id="KW-0812">Transmembrane</keyword>
<comment type="subcellular location">
    <subcellularLocation>
        <location evidence="1">Membrane</location>
        <topology evidence="1">Multi-pass membrane protein</topology>
    </subcellularLocation>
</comment>
<evidence type="ECO:0000256" key="5">
    <source>
        <dbReference type="ARBA" id="ARBA00022955"/>
    </source>
</evidence>
<dbReference type="PROSITE" id="PS51751">
    <property type="entry name" value="EXPERA"/>
    <property type="match status" value="1"/>
</dbReference>
<evidence type="ECO:0000313" key="16">
    <source>
        <dbReference type="Proteomes" id="UP001190640"/>
    </source>
</evidence>
<dbReference type="RefSeq" id="XP_054859548.1">
    <property type="nucleotide sequence ID" value="XM_055003573.1"/>
</dbReference>
<evidence type="ECO:0000256" key="8">
    <source>
        <dbReference type="ARBA" id="ARBA00023098"/>
    </source>
</evidence>
<keyword evidence="7" id="KW-0756">Sterol biosynthesis</keyword>
<dbReference type="InterPro" id="IPR007905">
    <property type="entry name" value="EBP"/>
</dbReference>
<evidence type="ECO:0000256" key="13">
    <source>
        <dbReference type="PROSITE-ProRule" id="PRU01087"/>
    </source>
</evidence>
<keyword evidence="12" id="KW-0413">Isomerase</keyword>
<dbReference type="GeneID" id="129346236"/>
<evidence type="ECO:0000256" key="7">
    <source>
        <dbReference type="ARBA" id="ARBA00023011"/>
    </source>
</evidence>
<dbReference type="GO" id="GO:0047750">
    <property type="term" value="F:cholestenol delta-isomerase activity"/>
    <property type="evidence" value="ECO:0007669"/>
    <property type="project" value="InterPro"/>
</dbReference>
<keyword evidence="10" id="KW-1207">Sterol metabolism</keyword>
<dbReference type="GO" id="GO:0006695">
    <property type="term" value="P:cholesterol biosynthetic process"/>
    <property type="evidence" value="ECO:0007669"/>
    <property type="project" value="TreeGrafter"/>
</dbReference>
<keyword evidence="11" id="KW-0753">Steroid metabolism</keyword>
<keyword evidence="5" id="KW-0752">Steroid biosynthesis</keyword>
<dbReference type="AlphaFoldDB" id="A0AA97LK97"/>
<feature type="domain" description="EXPERA" evidence="15">
    <location>
        <begin position="66"/>
        <end position="209"/>
    </location>
</feature>
<evidence type="ECO:0000259" key="15">
    <source>
        <dbReference type="PROSITE" id="PS51751"/>
    </source>
</evidence>
<keyword evidence="8" id="KW-0443">Lipid metabolism</keyword>
<dbReference type="Proteomes" id="UP001190640">
    <property type="component" value="Chromosome 19"/>
</dbReference>
<evidence type="ECO:0000256" key="12">
    <source>
        <dbReference type="ARBA" id="ARBA00023235"/>
    </source>
</evidence>
<dbReference type="GO" id="GO:0005783">
    <property type="term" value="C:endoplasmic reticulum"/>
    <property type="evidence" value="ECO:0007669"/>
    <property type="project" value="TreeGrafter"/>
</dbReference>
<feature type="transmembrane region" description="Helical" evidence="14">
    <location>
        <begin position="31"/>
        <end position="53"/>
    </location>
</feature>
<dbReference type="PANTHER" id="PTHR14207">
    <property type="entry name" value="STEROL ISOMERASE"/>
    <property type="match status" value="1"/>
</dbReference>
<dbReference type="GO" id="GO:0004769">
    <property type="term" value="F:steroid Delta-isomerase activity"/>
    <property type="evidence" value="ECO:0007669"/>
    <property type="project" value="TreeGrafter"/>
</dbReference>
<accession>A0AA97LK97</accession>
<name>A0AA97LK97_EUBMA</name>
<comment type="similarity">
    <text evidence="2">Belongs to the EBP family.</text>
</comment>
<dbReference type="Pfam" id="PF05241">
    <property type="entry name" value="EBP"/>
    <property type="match status" value="1"/>
</dbReference>
<dbReference type="PANTHER" id="PTHR14207:SF0">
    <property type="entry name" value="3-BETA-HYDROXYSTEROID-DELTA(8),DELTA(7)-ISOMERASE"/>
    <property type="match status" value="1"/>
</dbReference>
<evidence type="ECO:0000256" key="1">
    <source>
        <dbReference type="ARBA" id="ARBA00004141"/>
    </source>
</evidence>
<evidence type="ECO:0000313" key="17">
    <source>
        <dbReference type="RefSeq" id="XP_054859548.1"/>
    </source>
</evidence>
<dbReference type="KEGG" id="emc:129346236"/>
<dbReference type="InterPro" id="IPR033118">
    <property type="entry name" value="EXPERA"/>
</dbReference>
<dbReference type="GO" id="GO:0016020">
    <property type="term" value="C:membrane"/>
    <property type="evidence" value="ECO:0007669"/>
    <property type="project" value="UniProtKB-SubCell"/>
</dbReference>
<feature type="transmembrane region" description="Helical" evidence="14">
    <location>
        <begin position="122"/>
        <end position="146"/>
    </location>
</feature>
<keyword evidence="6 13" id="KW-1133">Transmembrane helix</keyword>
<evidence type="ECO:0000256" key="4">
    <source>
        <dbReference type="ARBA" id="ARBA00022692"/>
    </source>
</evidence>
<evidence type="ECO:0000256" key="6">
    <source>
        <dbReference type="ARBA" id="ARBA00022989"/>
    </source>
</evidence>
<evidence type="ECO:0000256" key="11">
    <source>
        <dbReference type="ARBA" id="ARBA00023221"/>
    </source>
</evidence>
<evidence type="ECO:0000256" key="2">
    <source>
        <dbReference type="ARBA" id="ARBA00008337"/>
    </source>
</evidence>
<evidence type="ECO:0000256" key="9">
    <source>
        <dbReference type="ARBA" id="ARBA00023136"/>
    </source>
</evidence>
<dbReference type="GO" id="GO:0000247">
    <property type="term" value="F:C-8 sterol isomerase activity"/>
    <property type="evidence" value="ECO:0007669"/>
    <property type="project" value="TreeGrafter"/>
</dbReference>
<evidence type="ECO:0000256" key="10">
    <source>
        <dbReference type="ARBA" id="ARBA00023166"/>
    </source>
</evidence>
<gene>
    <name evidence="17" type="primary">EBP</name>
</gene>
<keyword evidence="16" id="KW-1185">Reference proteome</keyword>
<feature type="transmembrane region" description="Helical" evidence="14">
    <location>
        <begin position="65"/>
        <end position="84"/>
    </location>
</feature>
<reference evidence="17" key="1">
    <citation type="submission" date="2025-08" db="UniProtKB">
        <authorList>
            <consortium name="RefSeq"/>
        </authorList>
    </citation>
    <scope>IDENTIFICATION</scope>
    <source>
        <tissue evidence="17">Blood</tissue>
    </source>
</reference>
<feature type="transmembrane region" description="Helical" evidence="14">
    <location>
        <begin position="192"/>
        <end position="213"/>
    </location>
</feature>
<sequence>MGLEAKSVAVPHPYWPRNLELQNYVPNNYPMWQILTLFFSVTGAVLILTWLAVGRWSRRDAPFGTWRALALCWFVICGFVHIVIEGWFSLYHVEIAGDQTFLSQLWKEYAKGDSRYLVSDNFLVSIETVTALLWGPLSFWTALAFLSHQPHRFLLQLIVSLGQLYGDILYFYTEYHHGFSHGEMGHPLYFWFYFVFMNALWIIIPGALIVDAWKHLSASQKAMDASKLKRH</sequence>
<keyword evidence="9 13" id="KW-0472">Membrane</keyword>
<protein>
    <submittedName>
        <fullName evidence="17">3-beta-hydroxysteroid-Delta(8), Delta(7)-isomerase</fullName>
    </submittedName>
</protein>
<proteinExistence type="inferred from homology"/>
<dbReference type="CTD" id="10682"/>
<feature type="transmembrane region" description="Helical" evidence="14">
    <location>
        <begin position="153"/>
        <end position="172"/>
    </location>
</feature>
<evidence type="ECO:0000256" key="14">
    <source>
        <dbReference type="SAM" id="Phobius"/>
    </source>
</evidence>